<dbReference type="SMART" id="SM01134">
    <property type="entry name" value="DeoRC"/>
    <property type="match status" value="1"/>
</dbReference>
<dbReference type="EMBL" id="AP018829">
    <property type="protein sequence ID" value="BBF82711.1"/>
    <property type="molecule type" value="Genomic_DNA"/>
</dbReference>
<dbReference type="SUPFAM" id="SSF100950">
    <property type="entry name" value="NagB/RpiA/CoA transferase-like"/>
    <property type="match status" value="1"/>
</dbReference>
<name>A0A3G9G9Z9_9CAUL</name>
<organism evidence="6 7">
    <name type="scientific">Asticcacaulis excentricus</name>
    <dbReference type="NCBI Taxonomy" id="78587"/>
    <lineage>
        <taxon>Bacteria</taxon>
        <taxon>Pseudomonadati</taxon>
        <taxon>Pseudomonadota</taxon>
        <taxon>Alphaproteobacteria</taxon>
        <taxon>Caulobacterales</taxon>
        <taxon>Caulobacteraceae</taxon>
        <taxon>Asticcacaulis</taxon>
    </lineage>
</organism>
<dbReference type="SMART" id="SM00420">
    <property type="entry name" value="HTH_DEOR"/>
    <property type="match status" value="1"/>
</dbReference>
<proteinExistence type="predicted"/>
<evidence type="ECO:0000256" key="4">
    <source>
        <dbReference type="ARBA" id="ARBA00023163"/>
    </source>
</evidence>
<dbReference type="SUPFAM" id="SSF46785">
    <property type="entry name" value="Winged helix' DNA-binding domain"/>
    <property type="match status" value="1"/>
</dbReference>
<dbReference type="PROSITE" id="PS51000">
    <property type="entry name" value="HTH_DEOR_2"/>
    <property type="match status" value="1"/>
</dbReference>
<dbReference type="InterPro" id="IPR001034">
    <property type="entry name" value="DeoR_HTH"/>
</dbReference>
<dbReference type="PROSITE" id="PS00894">
    <property type="entry name" value="HTH_DEOR_1"/>
    <property type="match status" value="1"/>
</dbReference>
<gene>
    <name evidence="6" type="ORF">EM6_3352</name>
</gene>
<dbReference type="PRINTS" id="PR00037">
    <property type="entry name" value="HTHLACR"/>
</dbReference>
<dbReference type="InterPro" id="IPR036388">
    <property type="entry name" value="WH-like_DNA-bd_sf"/>
</dbReference>
<evidence type="ECO:0000256" key="3">
    <source>
        <dbReference type="ARBA" id="ARBA00023125"/>
    </source>
</evidence>
<geneLocation type="plasmid" evidence="7">
    <name>pasem-1 dna</name>
</geneLocation>
<dbReference type="InterPro" id="IPR036390">
    <property type="entry name" value="WH_DNA-bd_sf"/>
</dbReference>
<keyword evidence="1" id="KW-0678">Repressor</keyword>
<evidence type="ECO:0000313" key="7">
    <source>
        <dbReference type="Proteomes" id="UP000278756"/>
    </source>
</evidence>
<dbReference type="InterPro" id="IPR037171">
    <property type="entry name" value="NagB/RpiA_transferase-like"/>
</dbReference>
<dbReference type="GO" id="GO:0003700">
    <property type="term" value="F:DNA-binding transcription factor activity"/>
    <property type="evidence" value="ECO:0007669"/>
    <property type="project" value="InterPro"/>
</dbReference>
<evidence type="ECO:0000313" key="6">
    <source>
        <dbReference type="EMBL" id="BBF82711.1"/>
    </source>
</evidence>
<protein>
    <submittedName>
        <fullName evidence="6">Transcriptional regulator of rhamnose utilization, DeoR family</fullName>
    </submittedName>
</protein>
<keyword evidence="2" id="KW-0805">Transcription regulation</keyword>
<reference evidence="7" key="2">
    <citation type="journal article" date="2017" name="Plant Physiol. Biochem.">
        <title>Differential oxidative and antioxidative response of duckweed Lemna minor toward plant growth promoting/inhibiting bacteria.</title>
        <authorList>
            <person name="Ishizawa H."/>
            <person name="Kuroda M."/>
            <person name="Morikawa M."/>
            <person name="Ike M."/>
        </authorList>
    </citation>
    <scope>NUCLEOTIDE SEQUENCE [LARGE SCALE GENOMIC DNA]</scope>
    <source>
        <strain evidence="7">M6</strain>
    </source>
</reference>
<reference evidence="7" key="1">
    <citation type="journal article" date="2017" name="Biotechnol. Biofuels">
        <title>Evaluation of environmental bacterial communities as a factor affecting the growth of duckweed Lemna minor.</title>
        <authorList>
            <person name="Ishizawa H."/>
            <person name="Kuroda M."/>
            <person name="Morikawa M."/>
            <person name="Ike M."/>
        </authorList>
    </citation>
    <scope>NUCLEOTIDE SEQUENCE [LARGE SCALE GENOMIC DNA]</scope>
    <source>
        <strain evidence="7">M6</strain>
    </source>
</reference>
<keyword evidence="6" id="KW-0614">Plasmid</keyword>
<dbReference type="AlphaFoldDB" id="A0A3G9G9Z9"/>
<dbReference type="Pfam" id="PF08220">
    <property type="entry name" value="HTH_DeoR"/>
    <property type="match status" value="1"/>
</dbReference>
<dbReference type="PANTHER" id="PTHR30363">
    <property type="entry name" value="HTH-TYPE TRANSCRIPTIONAL REGULATOR SRLR-RELATED"/>
    <property type="match status" value="1"/>
</dbReference>
<evidence type="ECO:0000259" key="5">
    <source>
        <dbReference type="PROSITE" id="PS51000"/>
    </source>
</evidence>
<dbReference type="Pfam" id="PF00455">
    <property type="entry name" value="DeoRC"/>
    <property type="match status" value="2"/>
</dbReference>
<dbReference type="RefSeq" id="WP_126424333.1">
    <property type="nucleotide sequence ID" value="NZ_AP018829.1"/>
</dbReference>
<dbReference type="Gene3D" id="1.10.10.10">
    <property type="entry name" value="Winged helix-like DNA-binding domain superfamily/Winged helix DNA-binding domain"/>
    <property type="match status" value="1"/>
</dbReference>
<accession>A0A3G9G9Z9</accession>
<keyword evidence="4" id="KW-0804">Transcription</keyword>
<dbReference type="OrthoDB" id="31600at2"/>
<feature type="domain" description="HTH deoR-type" evidence="5">
    <location>
        <begin position="3"/>
        <end position="58"/>
    </location>
</feature>
<evidence type="ECO:0000256" key="1">
    <source>
        <dbReference type="ARBA" id="ARBA00022491"/>
    </source>
</evidence>
<dbReference type="Proteomes" id="UP000278756">
    <property type="component" value="Plasmid pASEM-1"/>
</dbReference>
<evidence type="ECO:0000256" key="2">
    <source>
        <dbReference type="ARBA" id="ARBA00023015"/>
    </source>
</evidence>
<dbReference type="InterPro" id="IPR018356">
    <property type="entry name" value="Tscrpt_reg_HTH_DeoR_CS"/>
</dbReference>
<dbReference type="InterPro" id="IPR014036">
    <property type="entry name" value="DeoR-like_C"/>
</dbReference>
<sequence length="276" mass="29999">MYAIDRRRAIAALLRPSRITTVEELANHLAVSRTTIHRDLMELHNAGHLMRVKGGAVPCRLAPAAADPERLPPINLTARRAIAQAALGFIEPHDRLILAGGATVALMAEQMGDRPCQVLTASIPVLLNLFDKPQVRVRLVGGEVFREQQVVLTPYETDGRTGLPPLAADAPPISTRFGARTLFLGCQALSRKGVMQTDPLRVQSDRRLVAQAETVILLAESAKIDRSGVLAVCPLRDIDVVITDDQVSDQAVAWLSAENIHVIRARVPSETPYALC</sequence>
<keyword evidence="3" id="KW-0238">DNA-binding</keyword>
<dbReference type="PANTHER" id="PTHR30363:SF4">
    <property type="entry name" value="GLYCEROL-3-PHOSPHATE REGULON REPRESSOR"/>
    <property type="match status" value="1"/>
</dbReference>
<dbReference type="GO" id="GO:0003677">
    <property type="term" value="F:DNA binding"/>
    <property type="evidence" value="ECO:0007669"/>
    <property type="project" value="UniProtKB-KW"/>
</dbReference>
<dbReference type="InterPro" id="IPR050313">
    <property type="entry name" value="Carb_Metab_HTH_regulators"/>
</dbReference>